<feature type="compositionally biased region" description="Polar residues" evidence="9">
    <location>
        <begin position="298"/>
        <end position="313"/>
    </location>
</feature>
<dbReference type="Pfam" id="PF08517">
    <property type="entry name" value="AXH"/>
    <property type="match status" value="1"/>
</dbReference>
<feature type="region of interest" description="Disordered" evidence="9">
    <location>
        <begin position="1"/>
        <end position="62"/>
    </location>
</feature>
<reference evidence="11 12" key="1">
    <citation type="submission" date="2019-04" db="EMBL/GenBank/DDBJ databases">
        <authorList>
            <consortium name="Wellcome Sanger Institute Data Sharing"/>
        </authorList>
    </citation>
    <scope>NUCLEOTIDE SEQUENCE [LARGE SCALE GENOMIC DNA]</scope>
</reference>
<dbReference type="PANTHER" id="PTHR13392:SF6">
    <property type="entry name" value="ATAXIN-1-LIKE"/>
    <property type="match status" value="1"/>
</dbReference>
<keyword evidence="4" id="KW-0597">Phosphoprotein</keyword>
<gene>
    <name evidence="11" type="primary">ATXN1L</name>
    <name evidence="11" type="synonym">atxn1l</name>
</gene>
<evidence type="ECO:0000256" key="2">
    <source>
        <dbReference type="ARBA" id="ARBA00007348"/>
    </source>
</evidence>
<dbReference type="CTD" id="342371"/>
<dbReference type="GO" id="GO:0003677">
    <property type="term" value="F:DNA binding"/>
    <property type="evidence" value="ECO:0007669"/>
    <property type="project" value="UniProtKB-KW"/>
</dbReference>
<sequence>MKPTHERNQEWLPPKKRDLPVNSSGSNSTEEGGGSGGGSGGGTGGEATSTPSSGSIAGEVQAGSASGEWMRVQSGLQYSVDNSDGVSVPVDQYGMVYKVAMPSVTYSPTSLHPVLSHISPAYTVPSPLLQHPGIPYHPLGYAQIPHPSLQFVGSPYAVPYAVPPGFVPSPLISPQSAIPQPHHVSHLVPYPSVIQEGVVSPPSQPPTSIHTLAKAAPSGSAPLVLSPEQATQPHVFYHHPASRTATAAAPSPTVTFGDSQGALQERRKEVNGGEAGRSVREQPQDSSSRSARVLQVAPPSSTSDHLQTRNHASFRSEGRGSPGQSSTPDTDLEVQQVVGGLVSPNQGVTGSRKEVSFGPLNLSQGSLRNKEAPPVIRTPETSGSNRIAYSAHLPAPGDHRVPAHQAVMLANGQQVLVPVDYTQPHQYMSSPSEVAPASKPSDPTARMCLPEQPQVTPVSAPGPSHFMKGAIIQLATGELKRVEDLQTQDFVRSAEASGGLKIDSSMVVDIRQSQQRPGLVSLHFSVGEQQSRVTIDVPPEHPFFVFGQGWSSCSPERTAQLYGLTCHHLQAGDVCVSITLQQPQHQYPQQQAIARTPSKAKPPSTAVAPQTMGPPAPQHPRTPAQFWLDRTHRDRDDEAKEEAVDGGGVSLKPDRLLAEHSRSQRGYCLHMEGQGGGGAAAAQRRWSVPGFQRYGSKAEEEANPSASASGLSRPTFIPQEVKLSIEGRSNAGK</sequence>
<dbReference type="Proteomes" id="UP000694397">
    <property type="component" value="Chromosome 11"/>
</dbReference>
<reference evidence="11" key="3">
    <citation type="submission" date="2025-09" db="UniProtKB">
        <authorList>
            <consortium name="Ensembl"/>
        </authorList>
    </citation>
    <scope>IDENTIFICATION</scope>
</reference>
<accession>A0A8C9RUS6</accession>
<reference evidence="11" key="2">
    <citation type="submission" date="2025-08" db="UniProtKB">
        <authorList>
            <consortium name="Ensembl"/>
        </authorList>
    </citation>
    <scope>IDENTIFICATION</scope>
</reference>
<feature type="compositionally biased region" description="Basic and acidic residues" evidence="9">
    <location>
        <begin position="629"/>
        <end position="643"/>
    </location>
</feature>
<dbReference type="Pfam" id="PF12547">
    <property type="entry name" value="ATXN-1_C"/>
    <property type="match status" value="1"/>
</dbReference>
<evidence type="ECO:0000259" key="10">
    <source>
        <dbReference type="PROSITE" id="PS51148"/>
    </source>
</evidence>
<keyword evidence="5" id="KW-0805">Transcription regulation</keyword>
<feature type="region of interest" description="Disordered" evidence="9">
    <location>
        <begin position="243"/>
        <end position="330"/>
    </location>
</feature>
<dbReference type="SMART" id="SM00536">
    <property type="entry name" value="AXH"/>
    <property type="match status" value="1"/>
</dbReference>
<evidence type="ECO:0000256" key="1">
    <source>
        <dbReference type="ARBA" id="ARBA00004123"/>
    </source>
</evidence>
<dbReference type="PANTHER" id="PTHR13392">
    <property type="entry name" value="ATAXIN 1"/>
    <property type="match status" value="1"/>
</dbReference>
<evidence type="ECO:0000256" key="9">
    <source>
        <dbReference type="SAM" id="MobiDB-lite"/>
    </source>
</evidence>
<dbReference type="AlphaFoldDB" id="A0A8C9RUS6"/>
<protein>
    <submittedName>
        <fullName evidence="11">Ataxin 1 like</fullName>
    </submittedName>
</protein>
<dbReference type="GeneID" id="108934683"/>
<keyword evidence="7" id="KW-0804">Transcription</keyword>
<feature type="region of interest" description="Disordered" evidence="9">
    <location>
        <begin position="198"/>
        <end position="225"/>
    </location>
</feature>
<feature type="compositionally biased region" description="Basic and acidic residues" evidence="9">
    <location>
        <begin position="264"/>
        <end position="283"/>
    </location>
</feature>
<dbReference type="GeneTree" id="ENSGT00390000005939"/>
<dbReference type="GO" id="GO:0003723">
    <property type="term" value="F:RNA binding"/>
    <property type="evidence" value="ECO:0007669"/>
    <property type="project" value="InterPro"/>
</dbReference>
<evidence type="ECO:0000256" key="8">
    <source>
        <dbReference type="ARBA" id="ARBA00023242"/>
    </source>
</evidence>
<feature type="region of interest" description="Disordered" evidence="9">
    <location>
        <begin position="342"/>
        <end position="382"/>
    </location>
</feature>
<dbReference type="SUPFAM" id="SSF102031">
    <property type="entry name" value="AXH domain"/>
    <property type="match status" value="1"/>
</dbReference>
<evidence type="ECO:0000256" key="7">
    <source>
        <dbReference type="ARBA" id="ARBA00023163"/>
    </source>
</evidence>
<dbReference type="KEGG" id="sfm:108934683"/>
<dbReference type="GO" id="GO:0006355">
    <property type="term" value="P:regulation of DNA-templated transcription"/>
    <property type="evidence" value="ECO:0007669"/>
    <property type="project" value="InterPro"/>
</dbReference>
<dbReference type="GO" id="GO:0005634">
    <property type="term" value="C:nucleus"/>
    <property type="evidence" value="ECO:0007669"/>
    <property type="project" value="UniProtKB-SubCell"/>
</dbReference>
<dbReference type="InterPro" id="IPR003652">
    <property type="entry name" value="Ataxin_AXH_dom"/>
</dbReference>
<evidence type="ECO:0000256" key="6">
    <source>
        <dbReference type="ARBA" id="ARBA00023125"/>
    </source>
</evidence>
<dbReference type="GO" id="GO:0005737">
    <property type="term" value="C:cytoplasm"/>
    <property type="evidence" value="ECO:0007669"/>
    <property type="project" value="Ensembl"/>
</dbReference>
<feature type="compositionally biased region" description="Gly residues" evidence="9">
    <location>
        <begin position="31"/>
        <end position="45"/>
    </location>
</feature>
<evidence type="ECO:0000256" key="4">
    <source>
        <dbReference type="ARBA" id="ARBA00022553"/>
    </source>
</evidence>
<evidence type="ECO:0000313" key="11">
    <source>
        <dbReference type="Ensembl" id="ENSSFOP00015024072.1"/>
    </source>
</evidence>
<keyword evidence="3" id="KW-0678">Repressor</keyword>
<feature type="compositionally biased region" description="Low complexity" evidence="9">
    <location>
        <begin position="243"/>
        <end position="253"/>
    </location>
</feature>
<keyword evidence="8" id="KW-0539">Nucleus</keyword>
<keyword evidence="12" id="KW-1185">Reference proteome</keyword>
<dbReference type="Gene3D" id="2.170.16.10">
    <property type="entry name" value="Hedgehog/Intein (Hint) domain"/>
    <property type="match status" value="1"/>
</dbReference>
<feature type="region of interest" description="Disordered" evidence="9">
    <location>
        <begin position="593"/>
        <end position="655"/>
    </location>
</feature>
<comment type="subcellular location">
    <subcellularLocation>
        <location evidence="1">Nucleus</location>
    </subcellularLocation>
</comment>
<feature type="domain" description="AXH" evidence="10">
    <location>
        <begin position="454"/>
        <end position="586"/>
    </location>
</feature>
<comment type="similarity">
    <text evidence="2">Belongs to the ATXN1 family.</text>
</comment>
<dbReference type="Ensembl" id="ENSSFOT00015024332.2">
    <property type="protein sequence ID" value="ENSSFOP00015024072.1"/>
    <property type="gene ID" value="ENSSFOG00015015480.2"/>
</dbReference>
<dbReference type="PROSITE" id="PS51148">
    <property type="entry name" value="AXH"/>
    <property type="match status" value="1"/>
</dbReference>
<evidence type="ECO:0000313" key="12">
    <source>
        <dbReference type="Proteomes" id="UP000694397"/>
    </source>
</evidence>
<feature type="compositionally biased region" description="Low complexity" evidence="9">
    <location>
        <begin position="46"/>
        <end position="55"/>
    </location>
</feature>
<evidence type="ECO:0000256" key="5">
    <source>
        <dbReference type="ARBA" id="ARBA00023015"/>
    </source>
</evidence>
<organism evidence="11 12">
    <name type="scientific">Scleropages formosus</name>
    <name type="common">Asian bonytongue</name>
    <name type="synonym">Osteoglossum formosum</name>
    <dbReference type="NCBI Taxonomy" id="113540"/>
    <lineage>
        <taxon>Eukaryota</taxon>
        <taxon>Metazoa</taxon>
        <taxon>Chordata</taxon>
        <taxon>Craniata</taxon>
        <taxon>Vertebrata</taxon>
        <taxon>Euteleostomi</taxon>
        <taxon>Actinopterygii</taxon>
        <taxon>Neopterygii</taxon>
        <taxon>Teleostei</taxon>
        <taxon>Osteoglossocephala</taxon>
        <taxon>Osteoglossomorpha</taxon>
        <taxon>Osteoglossiformes</taxon>
        <taxon>Osteoglossidae</taxon>
        <taxon>Scleropages</taxon>
    </lineage>
</organism>
<dbReference type="InterPro" id="IPR043404">
    <property type="entry name" value="ATAXIN1-like"/>
</dbReference>
<dbReference type="OrthoDB" id="10000452at2759"/>
<feature type="region of interest" description="Disordered" evidence="9">
    <location>
        <begin position="693"/>
        <end position="733"/>
    </location>
</feature>
<proteinExistence type="inferred from homology"/>
<feature type="compositionally biased region" description="Basic and acidic residues" evidence="9">
    <location>
        <begin position="1"/>
        <end position="19"/>
    </location>
</feature>
<evidence type="ECO:0000256" key="3">
    <source>
        <dbReference type="ARBA" id="ARBA00022491"/>
    </source>
</evidence>
<dbReference type="RefSeq" id="XP_018608227.1">
    <property type="nucleotide sequence ID" value="XM_018752711.2"/>
</dbReference>
<name>A0A8C9RUS6_SCLFO</name>
<keyword evidence="6" id="KW-0238">DNA-binding</keyword>
<dbReference type="InterPro" id="IPR036096">
    <property type="entry name" value="Ataxin_AXH_dom_sf"/>
</dbReference>
<dbReference type="InterPro" id="IPR020997">
    <property type="entry name" value="Ataxin-1_N"/>
</dbReference>